<dbReference type="OrthoDB" id="1432219at2759"/>
<dbReference type="Pfam" id="PF10536">
    <property type="entry name" value="PMD"/>
    <property type="match status" value="2"/>
</dbReference>
<feature type="region of interest" description="Disordered" evidence="1">
    <location>
        <begin position="624"/>
        <end position="649"/>
    </location>
</feature>
<protein>
    <recommendedName>
        <fullName evidence="2">Aminotransferase-like plant mobile domain-containing protein</fullName>
    </recommendedName>
</protein>
<dbReference type="EMBL" id="DF974921">
    <property type="protein sequence ID" value="GAU50944.1"/>
    <property type="molecule type" value="Genomic_DNA"/>
</dbReference>
<dbReference type="AlphaFoldDB" id="A0A2Z6P3E3"/>
<dbReference type="InterPro" id="IPR044824">
    <property type="entry name" value="MAIN-like"/>
</dbReference>
<feature type="compositionally biased region" description="Low complexity" evidence="1">
    <location>
        <begin position="626"/>
        <end position="639"/>
    </location>
</feature>
<evidence type="ECO:0000259" key="2">
    <source>
        <dbReference type="Pfam" id="PF10536"/>
    </source>
</evidence>
<dbReference type="Proteomes" id="UP000242715">
    <property type="component" value="Unassembled WGS sequence"/>
</dbReference>
<dbReference type="PANTHER" id="PTHR46033">
    <property type="entry name" value="PROTEIN MAIN-LIKE 2"/>
    <property type="match status" value="1"/>
</dbReference>
<proteinExistence type="predicted"/>
<evidence type="ECO:0000313" key="3">
    <source>
        <dbReference type="EMBL" id="GAU50944.1"/>
    </source>
</evidence>
<feature type="domain" description="Aminotransferase-like plant mobile" evidence="2">
    <location>
        <begin position="129"/>
        <end position="294"/>
    </location>
</feature>
<organism evidence="3 4">
    <name type="scientific">Trifolium subterraneum</name>
    <name type="common">Subterranean clover</name>
    <dbReference type="NCBI Taxonomy" id="3900"/>
    <lineage>
        <taxon>Eukaryota</taxon>
        <taxon>Viridiplantae</taxon>
        <taxon>Streptophyta</taxon>
        <taxon>Embryophyta</taxon>
        <taxon>Tracheophyta</taxon>
        <taxon>Spermatophyta</taxon>
        <taxon>Magnoliopsida</taxon>
        <taxon>eudicotyledons</taxon>
        <taxon>Gunneridae</taxon>
        <taxon>Pentapetalae</taxon>
        <taxon>rosids</taxon>
        <taxon>fabids</taxon>
        <taxon>Fabales</taxon>
        <taxon>Fabaceae</taxon>
        <taxon>Papilionoideae</taxon>
        <taxon>50 kb inversion clade</taxon>
        <taxon>NPAAA clade</taxon>
        <taxon>Hologalegina</taxon>
        <taxon>IRL clade</taxon>
        <taxon>Trifolieae</taxon>
        <taxon>Trifolium</taxon>
    </lineage>
</organism>
<dbReference type="GO" id="GO:0010073">
    <property type="term" value="P:meristem maintenance"/>
    <property type="evidence" value="ECO:0007669"/>
    <property type="project" value="InterPro"/>
</dbReference>
<reference evidence="4" key="1">
    <citation type="journal article" date="2017" name="Front. Plant Sci.">
        <title>Climate Clever Clovers: New Paradigm to Reduce the Environmental Footprint of Ruminants by Breeding Low Methanogenic Forages Utilizing Haplotype Variation.</title>
        <authorList>
            <person name="Kaur P."/>
            <person name="Appels R."/>
            <person name="Bayer P.E."/>
            <person name="Keeble-Gagnere G."/>
            <person name="Wang J."/>
            <person name="Hirakawa H."/>
            <person name="Shirasawa K."/>
            <person name="Vercoe P."/>
            <person name="Stefanova K."/>
            <person name="Durmic Z."/>
            <person name="Nichols P."/>
            <person name="Revell C."/>
            <person name="Isobe S.N."/>
            <person name="Edwards D."/>
            <person name="Erskine W."/>
        </authorList>
    </citation>
    <scope>NUCLEOTIDE SEQUENCE [LARGE SCALE GENOMIC DNA]</scope>
    <source>
        <strain evidence="4">cv. Daliak</strain>
    </source>
</reference>
<name>A0A2Z6P3E3_TRISU</name>
<dbReference type="PANTHER" id="PTHR46033:SF8">
    <property type="entry name" value="PROTEIN MAINTENANCE OF MERISTEMS-LIKE"/>
    <property type="match status" value="1"/>
</dbReference>
<evidence type="ECO:0000313" key="4">
    <source>
        <dbReference type="Proteomes" id="UP000242715"/>
    </source>
</evidence>
<feature type="domain" description="Aminotransferase-like plant mobile" evidence="2">
    <location>
        <begin position="295"/>
        <end position="592"/>
    </location>
</feature>
<dbReference type="InterPro" id="IPR019557">
    <property type="entry name" value="AminoTfrase-like_pln_mobile"/>
</dbReference>
<sequence length="691" mass="78978">MHCGTLFYQVYRSQMHCVVRTRERDGRIRHAGVGRGVSMPVEQEQDIEQPMMQEDVAQYGWPGGPLDTSLLTRYADHVARYIWFGTERIEGAKPELRIASLSSKLTGWVPGPGQHHPNIQGWLDESGLKWLERTSLNKVDPQILLAFTERWHPETSSFHMSFGEMTITLDDVACLLHIPVRGIFYTPVPVSMEEDAALATELLGVPYEEAYLETSRQRGGTFTQQWIYDCWQRNLHMYHIYDCAARAYLLLLVGCTILTDKSYTRVNAKWLPMFRDLSTLNRFSCASAALICLYTLDDVACLLHIPVRGIFYTPVPVSMEEDAALATELLGVPYEEAYLEISRQRGGTFTQQWIYDCWQRNLHMYHIYDCAARAYLLLVGCTILTDKSYTRVNAKWLPMFRDLSTLNRFSWASAALVCLYDNLNDASMFTTHVLAGYPTLLQCWIHEYFPTLGRRGESVHRCDEMGYPRAMRWVYKQGKTKLPAYRPIMDALTPSDVIWRPFEGHRGSIPSDLITCFSGYLRGCTVVPYLPERCLRQFGFVQYIPPPPHAAPSYTDIDSLWSGYHTFVDRILQLTHPVRFDAETTADYLLWYYIVSHPILCRPHDGPHRAPPVPQFVPAYAPPEADPVLQDAPAQDAPPAHAPPSGEQRQMDAIVSALERFIAQVDADRDDDVFDDIFYALDVARGDRDID</sequence>
<keyword evidence="4" id="KW-1185">Reference proteome</keyword>
<gene>
    <name evidence="3" type="ORF">TSUD_375440</name>
</gene>
<evidence type="ECO:0000256" key="1">
    <source>
        <dbReference type="SAM" id="MobiDB-lite"/>
    </source>
</evidence>
<accession>A0A2Z6P3E3</accession>